<evidence type="ECO:0000256" key="4">
    <source>
        <dbReference type="PROSITE-ProRule" id="PRU00433"/>
    </source>
</evidence>
<dbReference type="Gene3D" id="1.10.760.10">
    <property type="entry name" value="Cytochrome c-like domain"/>
    <property type="match status" value="1"/>
</dbReference>
<dbReference type="InterPro" id="IPR010538">
    <property type="entry name" value="DHOR"/>
</dbReference>
<evidence type="ECO:0000256" key="1">
    <source>
        <dbReference type="ARBA" id="ARBA00022617"/>
    </source>
</evidence>
<keyword evidence="5" id="KW-0732">Signal</keyword>
<dbReference type="Pfam" id="PF06537">
    <property type="entry name" value="DHOR"/>
    <property type="match status" value="1"/>
</dbReference>
<dbReference type="GO" id="GO:0046872">
    <property type="term" value="F:metal ion binding"/>
    <property type="evidence" value="ECO:0007669"/>
    <property type="project" value="UniProtKB-KW"/>
</dbReference>
<dbReference type="PROSITE" id="PS51007">
    <property type="entry name" value="CYTC"/>
    <property type="match status" value="1"/>
</dbReference>
<sequence length="461" mass="49991">MKKFYIISTLCVFVLGFSMCHKADSLPGDQFDDRLSGGSCTVFDISSQAFKQSMSDLSARQQQVHDKGDAIFDQVFVAPPAKLFGGLGPVFNNISCINCHRGDGQGFPTFGGSNSGMLMRISIPGEDEHGGPLAAPGFGVQLQDQAVLGATPEVRLNIAYSDVPVVYPDGSVTTLRKPAYTLSNAYTTLPGNYLLSPRLAPKLVGMGLLENIPEQTILSFVDAGDKNGDGITGKANYVYDPYTKRKELGRFGVKANTSTIALQVASAYQQDMGVTSYITPVESALGQTQMGAVPGTDVGTELVDSILNYVTYYVQTLSVPARRDVLDADNKRGEVLFTQLNCGACHRATIQTAANASIGLRSERIHPYTDMLLHDMGDDLADNRPDYLATGREWRTSPLWGLGLLVKTNANGVAYYLHDGRARTMEEAILWHGGEAQQSKEGFMQLSKDDRGRLVKFLQSL</sequence>
<evidence type="ECO:0000256" key="3">
    <source>
        <dbReference type="ARBA" id="ARBA00023004"/>
    </source>
</evidence>
<dbReference type="RefSeq" id="WP_116845502.1">
    <property type="nucleotide sequence ID" value="NZ_QTJU01000001.1"/>
</dbReference>
<evidence type="ECO:0000259" key="6">
    <source>
        <dbReference type="PROSITE" id="PS51007"/>
    </source>
</evidence>
<keyword evidence="8" id="KW-1185">Reference proteome</keyword>
<organism evidence="7 8">
    <name type="scientific">Deminuibacter soli</name>
    <dbReference type="NCBI Taxonomy" id="2291815"/>
    <lineage>
        <taxon>Bacteria</taxon>
        <taxon>Pseudomonadati</taxon>
        <taxon>Bacteroidota</taxon>
        <taxon>Chitinophagia</taxon>
        <taxon>Chitinophagales</taxon>
        <taxon>Chitinophagaceae</taxon>
        <taxon>Deminuibacter</taxon>
    </lineage>
</organism>
<dbReference type="PANTHER" id="PTHR30600:SF4">
    <property type="entry name" value="CYTOCHROME C DOMAIN-CONTAINING PROTEIN"/>
    <property type="match status" value="1"/>
</dbReference>
<evidence type="ECO:0000256" key="5">
    <source>
        <dbReference type="SAM" id="SignalP"/>
    </source>
</evidence>
<feature type="signal peptide" evidence="5">
    <location>
        <begin position="1"/>
        <end position="23"/>
    </location>
</feature>
<dbReference type="OrthoDB" id="9805202at2"/>
<evidence type="ECO:0000313" key="7">
    <source>
        <dbReference type="EMBL" id="RFM29746.1"/>
    </source>
</evidence>
<dbReference type="GO" id="GO:0009055">
    <property type="term" value="F:electron transfer activity"/>
    <property type="evidence" value="ECO:0007669"/>
    <property type="project" value="InterPro"/>
</dbReference>
<dbReference type="GO" id="GO:0020037">
    <property type="term" value="F:heme binding"/>
    <property type="evidence" value="ECO:0007669"/>
    <property type="project" value="InterPro"/>
</dbReference>
<gene>
    <name evidence="7" type="ORF">DXN05_01850</name>
</gene>
<dbReference type="InterPro" id="IPR051395">
    <property type="entry name" value="Cytochrome_c_Peroxidase/MauG"/>
</dbReference>
<evidence type="ECO:0000256" key="2">
    <source>
        <dbReference type="ARBA" id="ARBA00022723"/>
    </source>
</evidence>
<protein>
    <submittedName>
        <fullName evidence="7">Thiol oxidoreductase</fullName>
    </submittedName>
</protein>
<name>A0A3E1NP85_9BACT</name>
<dbReference type="PIRSF" id="PIRSF028099">
    <property type="entry name" value="DUF1111"/>
    <property type="match status" value="1"/>
</dbReference>
<dbReference type="PANTHER" id="PTHR30600">
    <property type="entry name" value="CYTOCHROME C PEROXIDASE-RELATED"/>
    <property type="match status" value="1"/>
</dbReference>
<comment type="caution">
    <text evidence="7">The sequence shown here is derived from an EMBL/GenBank/DDBJ whole genome shotgun (WGS) entry which is preliminary data.</text>
</comment>
<dbReference type="EMBL" id="QTJU01000001">
    <property type="protein sequence ID" value="RFM29746.1"/>
    <property type="molecule type" value="Genomic_DNA"/>
</dbReference>
<evidence type="ECO:0000313" key="8">
    <source>
        <dbReference type="Proteomes" id="UP000261284"/>
    </source>
</evidence>
<accession>A0A3E1NP85</accession>
<keyword evidence="1 4" id="KW-0349">Heme</keyword>
<proteinExistence type="predicted"/>
<feature type="chain" id="PRO_5017546024" evidence="5">
    <location>
        <begin position="24"/>
        <end position="461"/>
    </location>
</feature>
<dbReference type="InterPro" id="IPR009056">
    <property type="entry name" value="Cyt_c-like_dom"/>
</dbReference>
<reference evidence="7 8" key="1">
    <citation type="submission" date="2018-08" db="EMBL/GenBank/DDBJ databases">
        <title>Chitinophagaceae sp. K23C18032701, a novel bacterium isolated from forest soil.</title>
        <authorList>
            <person name="Wang C."/>
        </authorList>
    </citation>
    <scope>NUCLEOTIDE SEQUENCE [LARGE SCALE GENOMIC DNA]</scope>
    <source>
        <strain evidence="7 8">K23C18032701</strain>
    </source>
</reference>
<dbReference type="InterPro" id="IPR036909">
    <property type="entry name" value="Cyt_c-like_dom_sf"/>
</dbReference>
<dbReference type="AlphaFoldDB" id="A0A3E1NP85"/>
<keyword evidence="3 4" id="KW-0408">Iron</keyword>
<feature type="domain" description="Cytochrome c" evidence="6">
    <location>
        <begin position="328"/>
        <end position="461"/>
    </location>
</feature>
<dbReference type="SUPFAM" id="SSF46626">
    <property type="entry name" value="Cytochrome c"/>
    <property type="match status" value="1"/>
</dbReference>
<keyword evidence="2 4" id="KW-0479">Metal-binding</keyword>
<dbReference type="GO" id="GO:0004130">
    <property type="term" value="F:cytochrome-c peroxidase activity"/>
    <property type="evidence" value="ECO:0007669"/>
    <property type="project" value="TreeGrafter"/>
</dbReference>
<dbReference type="Proteomes" id="UP000261284">
    <property type="component" value="Unassembled WGS sequence"/>
</dbReference>